<feature type="domain" description="Glucosamine inositolphosphorylceramide transferase 1 N-terminal" evidence="4">
    <location>
        <begin position="66"/>
        <end position="303"/>
    </location>
</feature>
<keyword evidence="1" id="KW-0858">Xylan degradation</keyword>
<sequence length="331" mass="39097">MKIYQNIKYIIAFLVTLFIIIFSLIDKPNIYLDKNVSGWQVGIGKINSLNNIYPIIGKKLLKNEIKSNMSFDFIADPFIYKDKSGIYVFVEHVYKENGDISVFYSKDTVNVKFKYLGVALDEPFHLSYPQVFLYKNQIYMLPETQKSGSVILYKSENFPLKWKKERVILPFNNIKDPTLLQKNNKLYLFGCQNDRLYCWFSNDLHGNFKKIEKPIIMGTESRPGGRIIQYDNKIIFPIQNNTNGYGTGLSLYELKIDFDNHIDMKEYKKWFLKPQKNIKAFTHGMHHLDVVNLNNQYFVVYDGNAKNNNEKVFNYKHFIKYSYLNFLNILY</sequence>
<dbReference type="GO" id="GO:0045493">
    <property type="term" value="P:xylan catabolic process"/>
    <property type="evidence" value="ECO:0007669"/>
    <property type="project" value="UniProtKB-KW"/>
</dbReference>
<evidence type="ECO:0000259" key="4">
    <source>
        <dbReference type="Pfam" id="PF24793"/>
    </source>
</evidence>
<evidence type="ECO:0000313" key="6">
    <source>
        <dbReference type="Proteomes" id="UP000220828"/>
    </source>
</evidence>
<comment type="caution">
    <text evidence="5">The sequence shown here is derived from an EMBL/GenBank/DDBJ whole genome shotgun (WGS) entry which is preliminary data.</text>
</comment>
<evidence type="ECO:0000313" key="5">
    <source>
        <dbReference type="EMBL" id="PDS26811.1"/>
    </source>
</evidence>
<organism evidence="5 6">
    <name type="scientific">Flavobacterium branchiophilum</name>
    <dbReference type="NCBI Taxonomy" id="55197"/>
    <lineage>
        <taxon>Bacteria</taxon>
        <taxon>Pseudomonadati</taxon>
        <taxon>Bacteroidota</taxon>
        <taxon>Flavobacteriia</taxon>
        <taxon>Flavobacteriales</taxon>
        <taxon>Flavobacteriaceae</taxon>
        <taxon>Flavobacterium</taxon>
    </lineage>
</organism>
<reference evidence="5 6" key="1">
    <citation type="submission" date="2017-09" db="EMBL/GenBank/DDBJ databases">
        <title>Whole genomes of Flavobacteriaceae.</title>
        <authorList>
            <person name="Stine C."/>
            <person name="Li C."/>
            <person name="Tadesse D."/>
        </authorList>
    </citation>
    <scope>NUCLEOTIDE SEQUENCE [LARGE SCALE GENOMIC DNA]</scope>
    <source>
        <strain evidence="5 6">ATCC 35036</strain>
    </source>
</reference>
<dbReference type="PANTHER" id="PTHR43772">
    <property type="entry name" value="ENDO-1,4-BETA-XYLANASE"/>
    <property type="match status" value="1"/>
</dbReference>
<name>A0A2H3KEM3_9FLAO</name>
<evidence type="ECO:0000256" key="2">
    <source>
        <dbReference type="ARBA" id="ARBA00023277"/>
    </source>
</evidence>
<keyword evidence="2" id="KW-0119">Carbohydrate metabolism</keyword>
<dbReference type="InterPro" id="IPR023296">
    <property type="entry name" value="Glyco_hydro_beta-prop_sf"/>
</dbReference>
<keyword evidence="3" id="KW-0812">Transmembrane</keyword>
<dbReference type="Pfam" id="PF24793">
    <property type="entry name" value="GINT1_N"/>
    <property type="match status" value="1"/>
</dbReference>
<proteinExistence type="predicted"/>
<dbReference type="RefSeq" id="WP_097553227.1">
    <property type="nucleotide sequence ID" value="NZ_PCMW01000007.1"/>
</dbReference>
<dbReference type="Proteomes" id="UP000220828">
    <property type="component" value="Unassembled WGS sequence"/>
</dbReference>
<dbReference type="InterPro" id="IPR052176">
    <property type="entry name" value="Glycosyl_Hydrlase_43_Enz"/>
</dbReference>
<dbReference type="InterPro" id="IPR056442">
    <property type="entry name" value="GINT1_N"/>
</dbReference>
<keyword evidence="3" id="KW-1133">Transmembrane helix</keyword>
<dbReference type="OrthoDB" id="3771157at2"/>
<dbReference type="PANTHER" id="PTHR43772:SF2">
    <property type="entry name" value="PUTATIVE (AFU_ORTHOLOGUE AFUA_2G04480)-RELATED"/>
    <property type="match status" value="1"/>
</dbReference>
<keyword evidence="3" id="KW-0472">Membrane</keyword>
<feature type="transmembrane region" description="Helical" evidence="3">
    <location>
        <begin position="7"/>
        <end position="25"/>
    </location>
</feature>
<accession>A0A2H3KEM3</accession>
<dbReference type="EMBL" id="PCMW01000007">
    <property type="protein sequence ID" value="PDS26811.1"/>
    <property type="molecule type" value="Genomic_DNA"/>
</dbReference>
<dbReference type="Gene3D" id="2.115.10.20">
    <property type="entry name" value="Glycosyl hydrolase domain, family 43"/>
    <property type="match status" value="1"/>
</dbReference>
<keyword evidence="1" id="KW-0624">Polysaccharide degradation</keyword>
<evidence type="ECO:0000256" key="1">
    <source>
        <dbReference type="ARBA" id="ARBA00022651"/>
    </source>
</evidence>
<dbReference type="AlphaFoldDB" id="A0A2H3KEM3"/>
<evidence type="ECO:0000256" key="3">
    <source>
        <dbReference type="SAM" id="Phobius"/>
    </source>
</evidence>
<dbReference type="SUPFAM" id="SSF75005">
    <property type="entry name" value="Arabinanase/levansucrase/invertase"/>
    <property type="match status" value="1"/>
</dbReference>
<protein>
    <recommendedName>
        <fullName evidence="4">Glucosamine inositolphosphorylceramide transferase 1 N-terminal domain-containing protein</fullName>
    </recommendedName>
</protein>
<gene>
    <name evidence="5" type="ORF">B0A77_00930</name>
</gene>